<comment type="caution">
    <text evidence="2">The sequence shown here is derived from an EMBL/GenBank/DDBJ whole genome shotgun (WGS) entry which is preliminary data.</text>
</comment>
<feature type="coiled-coil region" evidence="1">
    <location>
        <begin position="123"/>
        <end position="171"/>
    </location>
</feature>
<reference evidence="2 3" key="1">
    <citation type="submission" date="2023-04" db="EMBL/GenBank/DDBJ databases">
        <title>A novel bacteria isolated from coastal sediment.</title>
        <authorList>
            <person name="Liu X.-J."/>
            <person name="Du Z.-J."/>
        </authorList>
    </citation>
    <scope>NUCLEOTIDE SEQUENCE [LARGE SCALE GENOMIC DNA]</scope>
    <source>
        <strain evidence="2 3">SDUM461004</strain>
    </source>
</reference>
<accession>A0ABU1AQ01</accession>
<name>A0ABU1AQ01_9BACT</name>
<protein>
    <recommendedName>
        <fullName evidence="4">Lipoprotein</fullName>
    </recommendedName>
</protein>
<evidence type="ECO:0000256" key="1">
    <source>
        <dbReference type="SAM" id="Coils"/>
    </source>
</evidence>
<dbReference type="PROSITE" id="PS51257">
    <property type="entry name" value="PROKAR_LIPOPROTEIN"/>
    <property type="match status" value="1"/>
</dbReference>
<organism evidence="2 3">
    <name type="scientific">Thalassobacterium sedimentorum</name>
    <dbReference type="NCBI Taxonomy" id="3041258"/>
    <lineage>
        <taxon>Bacteria</taxon>
        <taxon>Pseudomonadati</taxon>
        <taxon>Verrucomicrobiota</taxon>
        <taxon>Opitutia</taxon>
        <taxon>Puniceicoccales</taxon>
        <taxon>Coraliomargaritaceae</taxon>
        <taxon>Thalassobacterium</taxon>
    </lineage>
</organism>
<keyword evidence="1" id="KW-0175">Coiled coil</keyword>
<proteinExistence type="predicted"/>
<evidence type="ECO:0000313" key="2">
    <source>
        <dbReference type="EMBL" id="MDQ8195668.1"/>
    </source>
</evidence>
<evidence type="ECO:0008006" key="4">
    <source>
        <dbReference type="Google" id="ProtNLM"/>
    </source>
</evidence>
<gene>
    <name evidence="2" type="ORF">QEH59_14635</name>
</gene>
<keyword evidence="3" id="KW-1185">Reference proteome</keyword>
<sequence length="171" mass="18490">MKDKRNERFAIALLCLTAAALTGCKTKDEAASTPPPPSTPIQVSGTELNPYNMAKIRTPEAIHAYHLGPYVDPQDSGIRHDSHRIARVERTAKWNLSPSAPTAVPLGPVIAVADPAKQTAPLSAELENKIIQANNLIAALVEQNDALLSQLAEKEEAIQSLSRRVSKIEDK</sequence>
<dbReference type="Proteomes" id="UP001243717">
    <property type="component" value="Unassembled WGS sequence"/>
</dbReference>
<dbReference type="EMBL" id="JARXIC010000029">
    <property type="protein sequence ID" value="MDQ8195668.1"/>
    <property type="molecule type" value="Genomic_DNA"/>
</dbReference>
<evidence type="ECO:0000313" key="3">
    <source>
        <dbReference type="Proteomes" id="UP001243717"/>
    </source>
</evidence>
<dbReference type="RefSeq" id="WP_308986117.1">
    <property type="nucleotide sequence ID" value="NZ_JARXIC010000029.1"/>
</dbReference>